<protein>
    <submittedName>
        <fullName evidence="6">TetR/AcrR family transcriptional regulator</fullName>
    </submittedName>
</protein>
<dbReference type="PROSITE" id="PS50977">
    <property type="entry name" value="HTH_TETR_2"/>
    <property type="match status" value="1"/>
</dbReference>
<name>A0ABS6IFU0_9HYPH</name>
<evidence type="ECO:0000313" key="7">
    <source>
        <dbReference type="Proteomes" id="UP000727907"/>
    </source>
</evidence>
<dbReference type="Proteomes" id="UP000727907">
    <property type="component" value="Unassembled WGS sequence"/>
</dbReference>
<accession>A0ABS6IFU0</accession>
<dbReference type="PANTHER" id="PTHR47506:SF1">
    <property type="entry name" value="HTH-TYPE TRANSCRIPTIONAL REGULATOR YJDC"/>
    <property type="match status" value="1"/>
</dbReference>
<comment type="caution">
    <text evidence="6">The sequence shown here is derived from an EMBL/GenBank/DDBJ whole genome shotgun (WGS) entry which is preliminary data.</text>
</comment>
<dbReference type="Pfam" id="PF00440">
    <property type="entry name" value="TetR_N"/>
    <property type="match status" value="1"/>
</dbReference>
<keyword evidence="3" id="KW-0804">Transcription</keyword>
<evidence type="ECO:0000256" key="4">
    <source>
        <dbReference type="PROSITE-ProRule" id="PRU00335"/>
    </source>
</evidence>
<gene>
    <name evidence="6" type="ORF">KQ910_05130</name>
</gene>
<sequence length="196" mass="21666">MARLKEFDEDSALDAAVDCFWSRGYEATSVRDLAREMGIGGASLYNTFGGKRALFERVLERYANRSTRERIARLEANHRPREAIRAFLAEVIERSLKDSDCKGCLLVNSALDVAPHDPQLGRAVTGYLEEIRSFFQRAVEAANKAGETPPGTDANALSIHLLGVLMGMRVLARTGARRQTLEAVVRPALDLLGRPH</sequence>
<dbReference type="PANTHER" id="PTHR47506">
    <property type="entry name" value="TRANSCRIPTIONAL REGULATORY PROTEIN"/>
    <property type="match status" value="1"/>
</dbReference>
<organism evidence="6 7">
    <name type="scientific">Reyranella humidisoli</name>
    <dbReference type="NCBI Taxonomy" id="2849149"/>
    <lineage>
        <taxon>Bacteria</taxon>
        <taxon>Pseudomonadati</taxon>
        <taxon>Pseudomonadota</taxon>
        <taxon>Alphaproteobacteria</taxon>
        <taxon>Hyphomicrobiales</taxon>
        <taxon>Reyranellaceae</taxon>
        <taxon>Reyranella</taxon>
    </lineage>
</organism>
<dbReference type="Pfam" id="PF16925">
    <property type="entry name" value="TetR_C_13"/>
    <property type="match status" value="1"/>
</dbReference>
<evidence type="ECO:0000313" key="6">
    <source>
        <dbReference type="EMBL" id="MBU8873133.1"/>
    </source>
</evidence>
<dbReference type="InterPro" id="IPR011075">
    <property type="entry name" value="TetR_C"/>
</dbReference>
<keyword evidence="7" id="KW-1185">Reference proteome</keyword>
<dbReference type="InterPro" id="IPR001647">
    <property type="entry name" value="HTH_TetR"/>
</dbReference>
<dbReference type="EMBL" id="JAHOPB010000001">
    <property type="protein sequence ID" value="MBU8873133.1"/>
    <property type="molecule type" value="Genomic_DNA"/>
</dbReference>
<evidence type="ECO:0000259" key="5">
    <source>
        <dbReference type="PROSITE" id="PS50977"/>
    </source>
</evidence>
<feature type="DNA-binding region" description="H-T-H motif" evidence="4">
    <location>
        <begin position="29"/>
        <end position="48"/>
    </location>
</feature>
<keyword evidence="1" id="KW-0805">Transcription regulation</keyword>
<keyword evidence="2 4" id="KW-0238">DNA-binding</keyword>
<feature type="domain" description="HTH tetR-type" evidence="5">
    <location>
        <begin position="6"/>
        <end position="66"/>
    </location>
</feature>
<evidence type="ECO:0000256" key="2">
    <source>
        <dbReference type="ARBA" id="ARBA00023125"/>
    </source>
</evidence>
<evidence type="ECO:0000256" key="3">
    <source>
        <dbReference type="ARBA" id="ARBA00023163"/>
    </source>
</evidence>
<reference evidence="6 7" key="1">
    <citation type="submission" date="2021-06" db="EMBL/GenBank/DDBJ databases">
        <authorList>
            <person name="Lee D.H."/>
        </authorList>
    </citation>
    <scope>NUCLEOTIDE SEQUENCE [LARGE SCALE GENOMIC DNA]</scope>
    <source>
        <strain evidence="6 7">MMS21-HV4-11</strain>
    </source>
</reference>
<proteinExistence type="predicted"/>
<evidence type="ECO:0000256" key="1">
    <source>
        <dbReference type="ARBA" id="ARBA00023015"/>
    </source>
</evidence>